<dbReference type="PANTHER" id="PTHR43409:SF7">
    <property type="entry name" value="BLL1977 PROTEIN"/>
    <property type="match status" value="1"/>
</dbReference>
<proteinExistence type="predicted"/>
<gene>
    <name evidence="8" type="ORF">JHD44_15720</name>
</gene>
<sequence>MTVLLMTPPMTQLNTPYPATAYLTGFLRSRGYEAVQRDPAIELFLEMMTAQGLDIMRQHVEENFESFDDDELPDAIYTFLAEFDRYRLCVEPVIRFLQGKDSSLAMRINSRRFLPEGPAFDVIEQMESVSGDVLKSAFGNLGVQDKAKYLATLFINDLSAVITQGVDPYFEVSRYGERLAAANPTFDDLYDTLMGEPSFSSEILEQLVEAYLEETQPSVIALTVPFPGNMLGALRIAQTCKEINPDIPIVMGGGFVNTELRALKDTRVFEFVDFICVDDGERPFMTLLDYFDGKCEVDDLVRTYFLAEDQDGEPFVYFNDNKDLKDIPQTEVGAPVYDGLPLTEYLSLCEMLNPMHRIWSDGRWNKLTIAHGCYWKKCSFCDVSLDYIERYDYAGADILVDRIEQLIEETGQTGFHFVDEAAPPKALFALAERLIERGVIISWWGNIRFEKTFTPEKCQLLADSGCIAVSGGLEVASDRLLKLMKKGVSVEQVARVTKGFSDAGILVHAYLMYGFPTQTEQETVDALEMVRQMMSHGCFQSAYWHRFAATIHSPIGINPEEYGITLAERPETLFAENDVDFFDPTGTDHDMLGNGLRKALYNYMHGIGFDQPMSFWFDQSVARPTVKKDLISKAFSNLIASS</sequence>
<dbReference type="Gene3D" id="3.80.30.20">
    <property type="entry name" value="tm_1862 like domain"/>
    <property type="match status" value="1"/>
</dbReference>
<dbReference type="InterPro" id="IPR058240">
    <property type="entry name" value="rSAM_sf"/>
</dbReference>
<keyword evidence="5" id="KW-0411">Iron-sulfur</keyword>
<evidence type="ECO:0000256" key="5">
    <source>
        <dbReference type="ARBA" id="ARBA00023014"/>
    </source>
</evidence>
<dbReference type="SFLD" id="SFLDS00029">
    <property type="entry name" value="Radical_SAM"/>
    <property type="match status" value="1"/>
</dbReference>
<evidence type="ECO:0000256" key="3">
    <source>
        <dbReference type="ARBA" id="ARBA00022723"/>
    </source>
</evidence>
<dbReference type="PROSITE" id="PS51332">
    <property type="entry name" value="B12_BINDING"/>
    <property type="match status" value="1"/>
</dbReference>
<keyword evidence="9" id="KW-1185">Reference proteome</keyword>
<protein>
    <submittedName>
        <fullName evidence="8">Radical SAM protein</fullName>
    </submittedName>
</protein>
<organism evidence="8 9">
    <name type="scientific">Marinomonas ostreistagni</name>
    <dbReference type="NCBI Taxonomy" id="359209"/>
    <lineage>
        <taxon>Bacteria</taxon>
        <taxon>Pseudomonadati</taxon>
        <taxon>Pseudomonadota</taxon>
        <taxon>Gammaproteobacteria</taxon>
        <taxon>Oceanospirillales</taxon>
        <taxon>Oceanospirillaceae</taxon>
        <taxon>Marinomonas</taxon>
    </lineage>
</organism>
<comment type="caution">
    <text evidence="8">The sequence shown here is derived from an EMBL/GenBank/DDBJ whole genome shotgun (WGS) entry which is preliminary data.</text>
</comment>
<dbReference type="InterPro" id="IPR051198">
    <property type="entry name" value="BchE-like"/>
</dbReference>
<keyword evidence="3" id="KW-0479">Metal-binding</keyword>
<evidence type="ECO:0000256" key="1">
    <source>
        <dbReference type="ARBA" id="ARBA00001966"/>
    </source>
</evidence>
<reference evidence="8 9" key="1">
    <citation type="submission" date="2020-12" db="EMBL/GenBank/DDBJ databases">
        <title>Comparative genome analysis of fungal antagonists Marinomonas ostreistagni 398 and M. spartinae 468.</title>
        <authorList>
            <person name="Fields J.L."/>
            <person name="Mavrodi O.V."/>
            <person name="Biber P.D."/>
            <person name="Indest K.J."/>
            <person name="Mavrodi D.V."/>
        </authorList>
    </citation>
    <scope>NUCLEOTIDE SEQUENCE [LARGE SCALE GENOMIC DNA]</scope>
    <source>
        <strain evidence="8 9">USM7</strain>
    </source>
</reference>
<name>A0ABS0ZFF6_9GAMM</name>
<evidence type="ECO:0000256" key="2">
    <source>
        <dbReference type="ARBA" id="ARBA00022691"/>
    </source>
</evidence>
<dbReference type="PANTHER" id="PTHR43409">
    <property type="entry name" value="ANAEROBIC MAGNESIUM-PROTOPORPHYRIN IX MONOMETHYL ESTER CYCLASE-RELATED"/>
    <property type="match status" value="1"/>
</dbReference>
<dbReference type="Pfam" id="PF04055">
    <property type="entry name" value="Radical_SAM"/>
    <property type="match status" value="1"/>
</dbReference>
<dbReference type="Proteomes" id="UP000598488">
    <property type="component" value="Unassembled WGS sequence"/>
</dbReference>
<dbReference type="InterPro" id="IPR023404">
    <property type="entry name" value="rSAM_horseshoe"/>
</dbReference>
<dbReference type="Gene3D" id="3.40.50.280">
    <property type="entry name" value="Cobalamin-binding domain"/>
    <property type="match status" value="1"/>
</dbReference>
<feature type="domain" description="B12-binding" evidence="6">
    <location>
        <begin position="160"/>
        <end position="298"/>
    </location>
</feature>
<dbReference type="InterPro" id="IPR006158">
    <property type="entry name" value="Cobalamin-bd"/>
</dbReference>
<comment type="cofactor">
    <cofactor evidence="1">
        <name>[4Fe-4S] cluster</name>
        <dbReference type="ChEBI" id="CHEBI:49883"/>
    </cofactor>
</comment>
<dbReference type="Pfam" id="PF02310">
    <property type="entry name" value="B12-binding"/>
    <property type="match status" value="1"/>
</dbReference>
<dbReference type="InterPro" id="IPR036724">
    <property type="entry name" value="Cobalamin-bd_sf"/>
</dbReference>
<evidence type="ECO:0000259" key="6">
    <source>
        <dbReference type="PROSITE" id="PS51332"/>
    </source>
</evidence>
<accession>A0ABS0ZFF6</accession>
<evidence type="ECO:0000256" key="4">
    <source>
        <dbReference type="ARBA" id="ARBA00023004"/>
    </source>
</evidence>
<dbReference type="PROSITE" id="PS51918">
    <property type="entry name" value="RADICAL_SAM"/>
    <property type="match status" value="1"/>
</dbReference>
<evidence type="ECO:0000313" key="9">
    <source>
        <dbReference type="Proteomes" id="UP000598488"/>
    </source>
</evidence>
<feature type="domain" description="Radical SAM core" evidence="7">
    <location>
        <begin position="359"/>
        <end position="580"/>
    </location>
</feature>
<keyword evidence="2" id="KW-0949">S-adenosyl-L-methionine</keyword>
<evidence type="ECO:0000259" key="7">
    <source>
        <dbReference type="PROSITE" id="PS51918"/>
    </source>
</evidence>
<dbReference type="SMART" id="SM00729">
    <property type="entry name" value="Elp3"/>
    <property type="match status" value="1"/>
</dbReference>
<dbReference type="SUPFAM" id="SSF52242">
    <property type="entry name" value="Cobalamin (vitamin B12)-binding domain"/>
    <property type="match status" value="1"/>
</dbReference>
<dbReference type="EMBL" id="JAEMUH010000016">
    <property type="protein sequence ID" value="MBJ7552138.1"/>
    <property type="molecule type" value="Genomic_DNA"/>
</dbReference>
<dbReference type="InterPro" id="IPR007197">
    <property type="entry name" value="rSAM"/>
</dbReference>
<keyword evidence="4" id="KW-0408">Iron</keyword>
<dbReference type="InterPro" id="IPR006638">
    <property type="entry name" value="Elp3/MiaA/NifB-like_rSAM"/>
</dbReference>
<dbReference type="SFLD" id="SFLDG01082">
    <property type="entry name" value="B12-binding_domain_containing"/>
    <property type="match status" value="1"/>
</dbReference>
<evidence type="ECO:0000313" key="8">
    <source>
        <dbReference type="EMBL" id="MBJ7552138.1"/>
    </source>
</evidence>
<dbReference type="SUPFAM" id="SSF102114">
    <property type="entry name" value="Radical SAM enzymes"/>
    <property type="match status" value="1"/>
</dbReference>